<evidence type="ECO:0000256" key="14">
    <source>
        <dbReference type="ARBA" id="ARBA00048679"/>
    </source>
</evidence>
<evidence type="ECO:0000313" key="19">
    <source>
        <dbReference type="EMBL" id="QCD99338.1"/>
    </source>
</evidence>
<dbReference type="EC" id="2.7.11.1" evidence="2"/>
<accession>A0A4D6MGD2</accession>
<dbReference type="FunFam" id="3.30.200.20:FF:000178">
    <property type="entry name" value="serine/threonine-protein kinase PBS1-like"/>
    <property type="match status" value="2"/>
</dbReference>
<dbReference type="Proteomes" id="UP000501690">
    <property type="component" value="Linkage Group LG7"/>
</dbReference>
<keyword evidence="4" id="KW-0808">Transferase</keyword>
<dbReference type="GO" id="GO:0030247">
    <property type="term" value="F:polysaccharide binding"/>
    <property type="evidence" value="ECO:0007669"/>
    <property type="project" value="InterPro"/>
</dbReference>
<protein>
    <recommendedName>
        <fullName evidence="2">non-specific serine/threonine protein kinase</fullName>
        <ecNumber evidence="2">2.7.11.1</ecNumber>
    </recommendedName>
</protein>
<feature type="signal peptide" evidence="17">
    <location>
        <begin position="1"/>
        <end position="22"/>
    </location>
</feature>
<evidence type="ECO:0000256" key="8">
    <source>
        <dbReference type="ARBA" id="ARBA00022777"/>
    </source>
</evidence>
<reference evidence="19 20" key="1">
    <citation type="submission" date="2019-04" db="EMBL/GenBank/DDBJ databases">
        <title>An improved genome assembly and genetic linkage map for asparagus bean, Vigna unguiculata ssp. sesquipedialis.</title>
        <authorList>
            <person name="Xia Q."/>
            <person name="Zhang R."/>
            <person name="Dong Y."/>
        </authorList>
    </citation>
    <scope>NUCLEOTIDE SEQUENCE [LARGE SCALE GENOMIC DNA]</scope>
    <source>
        <tissue evidence="19">Leaf</tissue>
    </source>
</reference>
<keyword evidence="7 15" id="KW-0547">Nucleotide-binding</keyword>
<dbReference type="GO" id="GO:0004674">
    <property type="term" value="F:protein serine/threonine kinase activity"/>
    <property type="evidence" value="ECO:0007669"/>
    <property type="project" value="UniProtKB-KW"/>
</dbReference>
<feature type="chain" id="PRO_5020024471" description="non-specific serine/threonine protein kinase" evidence="17">
    <location>
        <begin position="23"/>
        <end position="1354"/>
    </location>
</feature>
<comment type="catalytic activity">
    <reaction evidence="13">
        <text>L-threonyl-[protein] + ATP = O-phospho-L-threonyl-[protein] + ADP + H(+)</text>
        <dbReference type="Rhea" id="RHEA:46608"/>
        <dbReference type="Rhea" id="RHEA-COMP:11060"/>
        <dbReference type="Rhea" id="RHEA-COMP:11605"/>
        <dbReference type="ChEBI" id="CHEBI:15378"/>
        <dbReference type="ChEBI" id="CHEBI:30013"/>
        <dbReference type="ChEBI" id="CHEBI:30616"/>
        <dbReference type="ChEBI" id="CHEBI:61977"/>
        <dbReference type="ChEBI" id="CHEBI:456216"/>
        <dbReference type="EC" id="2.7.11.1"/>
    </reaction>
</comment>
<feature type="domain" description="Protein kinase" evidence="18">
    <location>
        <begin position="788"/>
        <end position="1058"/>
    </location>
</feature>
<dbReference type="InterPro" id="IPR045874">
    <property type="entry name" value="LRK10/LRL21-25-like"/>
</dbReference>
<dbReference type="PANTHER" id="PTHR27009">
    <property type="entry name" value="RUST RESISTANCE KINASE LR10-RELATED"/>
    <property type="match status" value="1"/>
</dbReference>
<gene>
    <name evidence="19" type="ORF">DEO72_LG7g619</name>
</gene>
<dbReference type="PROSITE" id="PS00108">
    <property type="entry name" value="PROTEIN_KINASE_ST"/>
    <property type="match status" value="2"/>
</dbReference>
<dbReference type="GO" id="GO:0005524">
    <property type="term" value="F:ATP binding"/>
    <property type="evidence" value="ECO:0007669"/>
    <property type="project" value="UniProtKB-UniRule"/>
</dbReference>
<evidence type="ECO:0000256" key="6">
    <source>
        <dbReference type="ARBA" id="ARBA00022729"/>
    </source>
</evidence>
<keyword evidence="12" id="KW-0325">Glycoprotein</keyword>
<sequence length="1354" mass="152452">MRRERALFLLLLLLLLLHHICATKAHKKHVCPPSSCGKISNITYPFRLKGDPEKCGEKSYELGCENNVTVLYMNSEEFHVEAINYKNYTVRVVDPALQLGNCSSLPLSSLSRSNFSDTYSYNRTGSYQASLDPGINGESLIFEHIVFLSCNHSVRENGKYVKTEEYVKWDSKGYAYAVVGDLKAEDIEVGCDIKLVAPTSFTTFNNHSYTSMHSSLAYGFQISWVQLACDNYCPHGFCYFDSSKQKLGCNFVMIFMCKWRKRHASTYENIENYLEQNHLVPIKYSHKEIKNMTEDYKEKLGEGGFGSVFKAKLRSGPSVAIKMLGKSKGNGQDFINEVATIGRIHHQNVVQLIGFCVSGSKRALVYEFMPNGSLDKLIFSRDGSIHLSYEKIYNISVGVARGIAYLHHGCEMQILHFDIKPHNILLDENFIPKISDFGLAKLYPINNSIVTMTAARGTIGYMAPELFYNNIGGISHKADVYSFGMLLMEMAKRDIDINDLTEEEKIIVKKMIIVALWCIQLKPSDRLSINRVVKMLEGDIEDLEIPPKPTLFPDEMGLEDQTTKKCGNKRYELVCENNVTVLYLHSAKYHVQAINYNNYTVRVVDPAIQHHNCSSLPLRSLSRSNFSDTYDDYTDPYQAGLRAYGNWKALSFEHIVFLNCNHSLRGNGKYVETEKCVKWDSKGYAYAVGGDLKAEDFEVGCDVKLVAPTSLWTFNNHSYAAMHRGISQIFIMAWACKIVFGVPLIVALVICKWRKRHASMFENIENYLEQNSLAPIRYSYKEIKKMTGSFKEKLGEGGFGSVFKAKLRSGPFVAIKMLGKSKGNGQDFINEVATIGRIHHQNVVQLIGFCVSGSKRALVYEFMSNGSLDKIIFSKEGSEQLSYEKIYDISVGVARGIAYLHHGCEMQILHFDIKPHNILLDENFIPKISDFGLAKLHPIENSIVTMTAARGTIGYMAPELFYKNIGGISHKADVYSFGMLLMEMASKRKNLNPHAERSSQMYFPFWIYDHIREEENIDIQDLTEEEKKIAKKMIIVALWCIQLKPSNRKSKGNGQDFINEVTTIGRIHHQNVVQLIGFCVSGSKRALVYEFMSNGSLDKLIFSRAGSIHLSYEKIYNISIGVARGIAYLHHGCEMQILHFNIKPHNILLDENFIPKVSDFGLAKLYPIDNSIVTMTTTRGTIGYMAPELFYNNVGGISHKADVYSFRMLLMEMASKRKNLNPHNRGHILYLGSQIARTHHCSSSSLPRSSPPPPCPPSGFTLSIADYASVHEVRVAGLAPPPNSRRKGGTHRRATVEKEAATVAPPSSPRCGLRRATVAPPLQPPARHLHAASGCALFRAYVAPSVVHLHRLQF</sequence>
<dbReference type="InterPro" id="IPR025287">
    <property type="entry name" value="WAK_GUB"/>
</dbReference>
<evidence type="ECO:0000256" key="17">
    <source>
        <dbReference type="SAM" id="SignalP"/>
    </source>
</evidence>
<comment type="catalytic activity">
    <reaction evidence="14">
        <text>L-seryl-[protein] + ATP = O-phospho-L-seryl-[protein] + ADP + H(+)</text>
        <dbReference type="Rhea" id="RHEA:17989"/>
        <dbReference type="Rhea" id="RHEA-COMP:9863"/>
        <dbReference type="Rhea" id="RHEA-COMP:11604"/>
        <dbReference type="ChEBI" id="CHEBI:15378"/>
        <dbReference type="ChEBI" id="CHEBI:29999"/>
        <dbReference type="ChEBI" id="CHEBI:30616"/>
        <dbReference type="ChEBI" id="CHEBI:83421"/>
        <dbReference type="ChEBI" id="CHEBI:456216"/>
        <dbReference type="EC" id="2.7.11.1"/>
    </reaction>
</comment>
<evidence type="ECO:0000259" key="18">
    <source>
        <dbReference type="PROSITE" id="PS50011"/>
    </source>
</evidence>
<evidence type="ECO:0000256" key="11">
    <source>
        <dbReference type="ARBA" id="ARBA00023136"/>
    </source>
</evidence>
<evidence type="ECO:0000256" key="3">
    <source>
        <dbReference type="ARBA" id="ARBA00022527"/>
    </source>
</evidence>
<evidence type="ECO:0000313" key="20">
    <source>
        <dbReference type="Proteomes" id="UP000501690"/>
    </source>
</evidence>
<keyword evidence="11" id="KW-0472">Membrane</keyword>
<dbReference type="SMART" id="SM00220">
    <property type="entry name" value="S_TKc"/>
    <property type="match status" value="3"/>
</dbReference>
<keyword evidence="19" id="KW-0675">Receptor</keyword>
<keyword evidence="9 15" id="KW-0067">ATP-binding</keyword>
<evidence type="ECO:0000256" key="15">
    <source>
        <dbReference type="PROSITE-ProRule" id="PRU10141"/>
    </source>
</evidence>
<dbReference type="InterPro" id="IPR011009">
    <property type="entry name" value="Kinase-like_dom_sf"/>
</dbReference>
<dbReference type="FunFam" id="1.10.510.10:FF:001023">
    <property type="entry name" value="Os07g0541700 protein"/>
    <property type="match status" value="2"/>
</dbReference>
<keyword evidence="3" id="KW-0723">Serine/threonine-protein kinase</keyword>
<feature type="domain" description="Protein kinase" evidence="18">
    <location>
        <begin position="1058"/>
        <end position="1331"/>
    </location>
</feature>
<comment type="subcellular location">
    <subcellularLocation>
        <location evidence="1">Membrane</location>
        <topology evidence="1">Single-pass type I membrane protein</topology>
    </subcellularLocation>
</comment>
<keyword evidence="8 19" id="KW-0418">Kinase</keyword>
<dbReference type="InterPro" id="IPR008271">
    <property type="entry name" value="Ser/Thr_kinase_AS"/>
</dbReference>
<evidence type="ECO:0000256" key="2">
    <source>
        <dbReference type="ARBA" id="ARBA00012513"/>
    </source>
</evidence>
<organism evidence="19 20">
    <name type="scientific">Vigna unguiculata</name>
    <name type="common">Cowpea</name>
    <dbReference type="NCBI Taxonomy" id="3917"/>
    <lineage>
        <taxon>Eukaryota</taxon>
        <taxon>Viridiplantae</taxon>
        <taxon>Streptophyta</taxon>
        <taxon>Embryophyta</taxon>
        <taxon>Tracheophyta</taxon>
        <taxon>Spermatophyta</taxon>
        <taxon>Magnoliopsida</taxon>
        <taxon>eudicotyledons</taxon>
        <taxon>Gunneridae</taxon>
        <taxon>Pentapetalae</taxon>
        <taxon>rosids</taxon>
        <taxon>fabids</taxon>
        <taxon>Fabales</taxon>
        <taxon>Fabaceae</taxon>
        <taxon>Papilionoideae</taxon>
        <taxon>50 kb inversion clade</taxon>
        <taxon>NPAAA clade</taxon>
        <taxon>indigoferoid/millettioid clade</taxon>
        <taxon>Phaseoleae</taxon>
        <taxon>Vigna</taxon>
    </lineage>
</organism>
<keyword evidence="20" id="KW-1185">Reference proteome</keyword>
<dbReference type="Pfam" id="PF13947">
    <property type="entry name" value="GUB_WAK_bind"/>
    <property type="match status" value="2"/>
</dbReference>
<evidence type="ECO:0000256" key="16">
    <source>
        <dbReference type="SAM" id="MobiDB-lite"/>
    </source>
</evidence>
<dbReference type="InterPro" id="IPR017441">
    <property type="entry name" value="Protein_kinase_ATP_BS"/>
</dbReference>
<evidence type="ECO:0000256" key="5">
    <source>
        <dbReference type="ARBA" id="ARBA00022692"/>
    </source>
</evidence>
<evidence type="ECO:0000256" key="13">
    <source>
        <dbReference type="ARBA" id="ARBA00047899"/>
    </source>
</evidence>
<feature type="binding site" evidence="15">
    <location>
        <position position="816"/>
    </location>
    <ligand>
        <name>ATP</name>
        <dbReference type="ChEBI" id="CHEBI:30616"/>
    </ligand>
</feature>
<evidence type="ECO:0000256" key="1">
    <source>
        <dbReference type="ARBA" id="ARBA00004479"/>
    </source>
</evidence>
<evidence type="ECO:0000256" key="4">
    <source>
        <dbReference type="ARBA" id="ARBA00022679"/>
    </source>
</evidence>
<dbReference type="GO" id="GO:0016020">
    <property type="term" value="C:membrane"/>
    <property type="evidence" value="ECO:0007669"/>
    <property type="project" value="UniProtKB-SubCell"/>
</dbReference>
<dbReference type="Pfam" id="PF00069">
    <property type="entry name" value="Pkinase"/>
    <property type="match status" value="2"/>
</dbReference>
<dbReference type="Gene3D" id="3.30.200.20">
    <property type="entry name" value="Phosphorylase Kinase, domain 1"/>
    <property type="match status" value="2"/>
</dbReference>
<evidence type="ECO:0000256" key="10">
    <source>
        <dbReference type="ARBA" id="ARBA00022989"/>
    </source>
</evidence>
<name>A0A4D6MGD2_VIGUN</name>
<keyword evidence="10" id="KW-1133">Transmembrane helix</keyword>
<dbReference type="PROSITE" id="PS50011">
    <property type="entry name" value="PROTEIN_KINASE_DOM"/>
    <property type="match status" value="3"/>
</dbReference>
<dbReference type="EMBL" id="CP039351">
    <property type="protein sequence ID" value="QCD99338.1"/>
    <property type="molecule type" value="Genomic_DNA"/>
</dbReference>
<keyword evidence="5" id="KW-0812">Transmembrane</keyword>
<feature type="domain" description="Protein kinase" evidence="18">
    <location>
        <begin position="294"/>
        <end position="551"/>
    </location>
</feature>
<feature type="region of interest" description="Disordered" evidence="16">
    <location>
        <begin position="1278"/>
        <end position="1310"/>
    </location>
</feature>
<evidence type="ECO:0000256" key="7">
    <source>
        <dbReference type="ARBA" id="ARBA00022741"/>
    </source>
</evidence>
<dbReference type="PROSITE" id="PS00107">
    <property type="entry name" value="PROTEIN_KINASE_ATP"/>
    <property type="match status" value="2"/>
</dbReference>
<dbReference type="InterPro" id="IPR000719">
    <property type="entry name" value="Prot_kinase_dom"/>
</dbReference>
<feature type="compositionally biased region" description="Basic residues" evidence="16">
    <location>
        <begin position="1284"/>
        <end position="1293"/>
    </location>
</feature>
<keyword evidence="6 17" id="KW-0732">Signal</keyword>
<dbReference type="Gene3D" id="1.10.510.10">
    <property type="entry name" value="Transferase(Phosphotransferase) domain 1"/>
    <property type="match status" value="3"/>
</dbReference>
<dbReference type="FunFam" id="1.10.510.10:FF:000590">
    <property type="entry name" value="PR5-like receptor kinase"/>
    <property type="match status" value="1"/>
</dbReference>
<evidence type="ECO:0000256" key="9">
    <source>
        <dbReference type="ARBA" id="ARBA00022840"/>
    </source>
</evidence>
<dbReference type="SUPFAM" id="SSF56112">
    <property type="entry name" value="Protein kinase-like (PK-like)"/>
    <property type="match status" value="3"/>
</dbReference>
<evidence type="ECO:0000256" key="12">
    <source>
        <dbReference type="ARBA" id="ARBA00023180"/>
    </source>
</evidence>
<feature type="binding site" evidence="15">
    <location>
        <position position="322"/>
    </location>
    <ligand>
        <name>ATP</name>
        <dbReference type="ChEBI" id="CHEBI:30616"/>
    </ligand>
</feature>
<proteinExistence type="predicted"/>